<dbReference type="Pfam" id="PF01494">
    <property type="entry name" value="FAD_binding_3"/>
    <property type="match status" value="1"/>
</dbReference>
<dbReference type="PANTHER" id="PTHR46496:SF1">
    <property type="entry name" value="ZEAXANTHIN EPOXIDASE, CHLOROPLASTIC"/>
    <property type="match status" value="1"/>
</dbReference>
<dbReference type="PANTHER" id="PTHR46496">
    <property type="match status" value="1"/>
</dbReference>
<dbReference type="InterPro" id="IPR002938">
    <property type="entry name" value="FAD-bd"/>
</dbReference>
<dbReference type="AlphaFoldDB" id="A0AAE0F7E0"/>
<comment type="cofactor">
    <cofactor evidence="1">
        <name>FAD</name>
        <dbReference type="ChEBI" id="CHEBI:57692"/>
    </cofactor>
</comment>
<dbReference type="EMBL" id="LGRX02024085">
    <property type="protein sequence ID" value="KAK3254137.1"/>
    <property type="molecule type" value="Genomic_DNA"/>
</dbReference>
<evidence type="ECO:0000256" key="1">
    <source>
        <dbReference type="ARBA" id="ARBA00001974"/>
    </source>
</evidence>
<reference evidence="6 7" key="1">
    <citation type="journal article" date="2015" name="Genome Biol. Evol.">
        <title>Comparative Genomics of a Bacterivorous Green Alga Reveals Evolutionary Causalities and Consequences of Phago-Mixotrophic Mode of Nutrition.</title>
        <authorList>
            <person name="Burns J.A."/>
            <person name="Paasch A."/>
            <person name="Narechania A."/>
            <person name="Kim E."/>
        </authorList>
    </citation>
    <scope>NUCLEOTIDE SEQUENCE [LARGE SCALE GENOMIC DNA]</scope>
    <source>
        <strain evidence="6 7">PLY_AMNH</strain>
    </source>
</reference>
<keyword evidence="3" id="KW-0274">FAD</keyword>
<dbReference type="GO" id="GO:0016491">
    <property type="term" value="F:oxidoreductase activity"/>
    <property type="evidence" value="ECO:0007669"/>
    <property type="project" value="UniProtKB-KW"/>
</dbReference>
<evidence type="ECO:0000259" key="5">
    <source>
        <dbReference type="Pfam" id="PF01494"/>
    </source>
</evidence>
<dbReference type="SUPFAM" id="SSF51905">
    <property type="entry name" value="FAD/NAD(P)-binding domain"/>
    <property type="match status" value="1"/>
</dbReference>
<keyword evidence="4" id="KW-0560">Oxidoreductase</keyword>
<dbReference type="GO" id="GO:0071949">
    <property type="term" value="F:FAD binding"/>
    <property type="evidence" value="ECO:0007669"/>
    <property type="project" value="InterPro"/>
</dbReference>
<dbReference type="Proteomes" id="UP001190700">
    <property type="component" value="Unassembled WGS sequence"/>
</dbReference>
<gene>
    <name evidence="6" type="ORF">CYMTET_36642</name>
</gene>
<organism evidence="6 7">
    <name type="scientific">Cymbomonas tetramitiformis</name>
    <dbReference type="NCBI Taxonomy" id="36881"/>
    <lineage>
        <taxon>Eukaryota</taxon>
        <taxon>Viridiplantae</taxon>
        <taxon>Chlorophyta</taxon>
        <taxon>Pyramimonadophyceae</taxon>
        <taxon>Pyramimonadales</taxon>
        <taxon>Pyramimonadaceae</taxon>
        <taxon>Cymbomonas</taxon>
    </lineage>
</organism>
<evidence type="ECO:0000256" key="4">
    <source>
        <dbReference type="ARBA" id="ARBA00023002"/>
    </source>
</evidence>
<dbReference type="PRINTS" id="PR00420">
    <property type="entry name" value="RNGMNOXGNASE"/>
</dbReference>
<keyword evidence="2" id="KW-0285">Flavoprotein</keyword>
<evidence type="ECO:0000313" key="6">
    <source>
        <dbReference type="EMBL" id="KAK3254137.1"/>
    </source>
</evidence>
<evidence type="ECO:0000256" key="3">
    <source>
        <dbReference type="ARBA" id="ARBA00022827"/>
    </source>
</evidence>
<evidence type="ECO:0000313" key="7">
    <source>
        <dbReference type="Proteomes" id="UP001190700"/>
    </source>
</evidence>
<accession>A0AAE0F7E0</accession>
<dbReference type="InterPro" id="IPR036188">
    <property type="entry name" value="FAD/NAD-bd_sf"/>
</dbReference>
<dbReference type="Gene3D" id="3.50.50.60">
    <property type="entry name" value="FAD/NAD(P)-binding domain"/>
    <property type="match status" value="1"/>
</dbReference>
<protein>
    <recommendedName>
        <fullName evidence="5">FAD-binding domain-containing protein</fullName>
    </recommendedName>
</protein>
<evidence type="ECO:0000256" key="2">
    <source>
        <dbReference type="ARBA" id="ARBA00022630"/>
    </source>
</evidence>
<feature type="domain" description="FAD-binding" evidence="5">
    <location>
        <begin position="89"/>
        <end position="249"/>
    </location>
</feature>
<feature type="non-terminal residue" evidence="6">
    <location>
        <position position="249"/>
    </location>
</feature>
<keyword evidence="7" id="KW-1185">Reference proteome</keyword>
<sequence length="249" mass="26681">MALRIESATLPANRFHSRNSASVKRAKACQTIKSSPQNALRFRSAVGNVNLLSKLGDVPVKSRCCKVTRAVQSAEAPTEKKSKSKRPLKVLVAGGGIGGLSAALALQNKGFEVQVFERVKKYKPFGGPIQLQCNSMGTLQAIDAAVGEEVLSSSTITGDRINGLMDGVHGGWFFRFDTRKPCFNNGLPLTLVIHRARLLDILLKAVGEDNVTAATEVESYVEDKDGVTCKLSNGETVRGDILIGADGIR</sequence>
<name>A0AAE0F7E0_9CHLO</name>
<proteinExistence type="predicted"/>
<comment type="caution">
    <text evidence="6">The sequence shown here is derived from an EMBL/GenBank/DDBJ whole genome shotgun (WGS) entry which is preliminary data.</text>
</comment>